<evidence type="ECO:0000313" key="2">
    <source>
        <dbReference type="Proteomes" id="UP000248714"/>
    </source>
</evidence>
<reference evidence="1 2" key="1">
    <citation type="submission" date="2018-06" db="EMBL/GenBank/DDBJ databases">
        <title>Genomic Encyclopedia of Type Strains, Phase IV (KMG-IV): sequencing the most valuable type-strain genomes for metagenomic binning, comparative biology and taxonomic classification.</title>
        <authorList>
            <person name="Goeker M."/>
        </authorList>
    </citation>
    <scope>NUCLEOTIDE SEQUENCE [LARGE SCALE GENOMIC DNA]</scope>
    <source>
        <strain evidence="1 2">DSM 45479</strain>
    </source>
</reference>
<protein>
    <submittedName>
        <fullName evidence="1">Uncharacterized protein</fullName>
    </submittedName>
</protein>
<dbReference type="EMBL" id="QLTT01000001">
    <property type="protein sequence ID" value="RAS70892.1"/>
    <property type="molecule type" value="Genomic_DNA"/>
</dbReference>
<accession>A0ABX9EI80</accession>
<organism evidence="1 2">
    <name type="scientific">Lentzea atacamensis</name>
    <dbReference type="NCBI Taxonomy" id="531938"/>
    <lineage>
        <taxon>Bacteria</taxon>
        <taxon>Bacillati</taxon>
        <taxon>Actinomycetota</taxon>
        <taxon>Actinomycetes</taxon>
        <taxon>Pseudonocardiales</taxon>
        <taxon>Pseudonocardiaceae</taxon>
        <taxon>Lentzea</taxon>
    </lineage>
</organism>
<evidence type="ECO:0000313" key="1">
    <source>
        <dbReference type="EMBL" id="RAS70892.1"/>
    </source>
</evidence>
<dbReference type="Proteomes" id="UP000248714">
    <property type="component" value="Unassembled WGS sequence"/>
</dbReference>
<gene>
    <name evidence="1" type="ORF">C8D87_1011193</name>
</gene>
<proteinExistence type="predicted"/>
<comment type="caution">
    <text evidence="1">The sequence shown here is derived from an EMBL/GenBank/DDBJ whole genome shotgun (WGS) entry which is preliminary data.</text>
</comment>
<name>A0ABX9EI80_9PSEU</name>
<sequence length="71" mass="7573">MPFVALVALQITMRLSSPVPPLIASWPFGALLLIGSDLVARSVLPDDLPSASSRGPFLVHLLVRANLRRAA</sequence>
<keyword evidence="2" id="KW-1185">Reference proteome</keyword>